<feature type="compositionally biased region" description="Basic and acidic residues" evidence="18">
    <location>
        <begin position="1293"/>
        <end position="1311"/>
    </location>
</feature>
<evidence type="ECO:0000259" key="19">
    <source>
        <dbReference type="PROSITE" id="PS50021"/>
    </source>
</evidence>
<dbReference type="GO" id="GO:0046872">
    <property type="term" value="F:metal ion binding"/>
    <property type="evidence" value="ECO:0007669"/>
    <property type="project" value="UniProtKB-KW"/>
</dbReference>
<feature type="compositionally biased region" description="Basic and acidic residues" evidence="18">
    <location>
        <begin position="678"/>
        <end position="694"/>
    </location>
</feature>
<keyword evidence="17" id="KW-0175">Coiled coil</keyword>
<feature type="region of interest" description="Disordered" evidence="18">
    <location>
        <begin position="985"/>
        <end position="1066"/>
    </location>
</feature>
<dbReference type="Gene3D" id="3.50.50.60">
    <property type="entry name" value="FAD/NAD(P)-binding domain"/>
    <property type="match status" value="1"/>
</dbReference>
<dbReference type="PROSITE" id="PS51848">
    <property type="entry name" value="BMERB"/>
    <property type="match status" value="1"/>
</dbReference>
<dbReference type="InterPro" id="IPR002938">
    <property type="entry name" value="FAD-bd"/>
</dbReference>
<comment type="catalytic activity">
    <reaction evidence="15">
        <text>L-methionyl-[F-actin] + NADPH + O2 + H(+) = L-methionyl-(R)-S-oxide-[F-actin] + NADP(+) + H2O</text>
        <dbReference type="Rhea" id="RHEA:51308"/>
        <dbReference type="Rhea" id="RHEA-COMP:12953"/>
        <dbReference type="Rhea" id="RHEA-COMP:12956"/>
        <dbReference type="ChEBI" id="CHEBI:15377"/>
        <dbReference type="ChEBI" id="CHEBI:15378"/>
        <dbReference type="ChEBI" id="CHEBI:15379"/>
        <dbReference type="ChEBI" id="CHEBI:16044"/>
        <dbReference type="ChEBI" id="CHEBI:45764"/>
        <dbReference type="ChEBI" id="CHEBI:57783"/>
        <dbReference type="ChEBI" id="CHEBI:58349"/>
        <dbReference type="EC" id="1.14.13.225"/>
    </reaction>
</comment>
<keyword evidence="5" id="KW-0963">Cytoplasm</keyword>
<protein>
    <recommendedName>
        <fullName evidence="4">F-actin monooxygenase</fullName>
        <ecNumber evidence="4">1.14.13.225</ecNumber>
    </recommendedName>
</protein>
<dbReference type="InterPro" id="IPR036872">
    <property type="entry name" value="CH_dom_sf"/>
</dbReference>
<dbReference type="PANTHER" id="PTHR23167:SF54">
    <property type="entry name" value="[F-ACTIN]-MONOOXYGENASE MICAL"/>
    <property type="match status" value="1"/>
</dbReference>
<keyword evidence="8" id="KW-0274">FAD</keyword>
<keyword evidence="9 16" id="KW-0862">Zinc</keyword>
<dbReference type="InterPro" id="IPR001715">
    <property type="entry name" value="CH_dom"/>
</dbReference>
<comment type="cofactor">
    <cofactor evidence="1">
        <name>FAD</name>
        <dbReference type="ChEBI" id="CHEBI:57692"/>
    </cofactor>
</comment>
<evidence type="ECO:0000256" key="9">
    <source>
        <dbReference type="ARBA" id="ARBA00022833"/>
    </source>
</evidence>
<dbReference type="EC" id="1.14.13.225" evidence="4"/>
<dbReference type="InterPro" id="IPR036188">
    <property type="entry name" value="FAD/NAD-bd_sf"/>
</dbReference>
<dbReference type="Pfam" id="PF25413">
    <property type="entry name" value="Rossman_Mical"/>
    <property type="match status" value="1"/>
</dbReference>
<evidence type="ECO:0000256" key="5">
    <source>
        <dbReference type="ARBA" id="ARBA00022490"/>
    </source>
</evidence>
<keyword evidence="7 16" id="KW-0479">Metal-binding</keyword>
<dbReference type="PROSITE" id="PS50023">
    <property type="entry name" value="LIM_DOMAIN_2"/>
    <property type="match status" value="1"/>
</dbReference>
<evidence type="ECO:0000256" key="6">
    <source>
        <dbReference type="ARBA" id="ARBA00022630"/>
    </source>
</evidence>
<proteinExistence type="inferred from homology"/>
<dbReference type="InterPro" id="IPR022735">
    <property type="entry name" value="bMERB_dom"/>
</dbReference>
<name>A0AAF3J462_9BILA</name>
<evidence type="ECO:0000256" key="11">
    <source>
        <dbReference type="ARBA" id="ARBA00023002"/>
    </source>
</evidence>
<dbReference type="Gene3D" id="2.10.110.10">
    <property type="entry name" value="Cysteine Rich Protein"/>
    <property type="match status" value="1"/>
</dbReference>
<dbReference type="GO" id="GO:0071949">
    <property type="term" value="F:FAD binding"/>
    <property type="evidence" value="ECO:0007669"/>
    <property type="project" value="InterPro"/>
</dbReference>
<comment type="subcellular location">
    <subcellularLocation>
        <location evidence="2">Cytoplasm</location>
    </subcellularLocation>
</comment>
<feature type="region of interest" description="Disordered" evidence="18">
    <location>
        <begin position="1287"/>
        <end position="1311"/>
    </location>
</feature>
<dbReference type="SMART" id="SM01203">
    <property type="entry name" value="DUF3585"/>
    <property type="match status" value="1"/>
</dbReference>
<evidence type="ECO:0000256" key="14">
    <source>
        <dbReference type="ARBA" id="ARBA00023203"/>
    </source>
</evidence>
<keyword evidence="6" id="KW-0285">Flavoprotein</keyword>
<evidence type="ECO:0000256" key="18">
    <source>
        <dbReference type="SAM" id="MobiDB-lite"/>
    </source>
</evidence>
<reference evidence="23" key="1">
    <citation type="submission" date="2024-02" db="UniProtKB">
        <authorList>
            <consortium name="WormBaseParasite"/>
        </authorList>
    </citation>
    <scope>IDENTIFICATION</scope>
</reference>
<evidence type="ECO:0000256" key="2">
    <source>
        <dbReference type="ARBA" id="ARBA00004496"/>
    </source>
</evidence>
<dbReference type="CDD" id="cd09358">
    <property type="entry name" value="LIM_Mical_like"/>
    <property type="match status" value="1"/>
</dbReference>
<evidence type="ECO:0000256" key="13">
    <source>
        <dbReference type="ARBA" id="ARBA00023038"/>
    </source>
</evidence>
<evidence type="ECO:0000256" key="17">
    <source>
        <dbReference type="SAM" id="Coils"/>
    </source>
</evidence>
<dbReference type="GO" id="GO:0005737">
    <property type="term" value="C:cytoplasm"/>
    <property type="evidence" value="ECO:0007669"/>
    <property type="project" value="UniProtKB-SubCell"/>
</dbReference>
<dbReference type="Pfam" id="PF12130">
    <property type="entry name" value="bMERB_dom"/>
    <property type="match status" value="1"/>
</dbReference>
<evidence type="ECO:0000256" key="16">
    <source>
        <dbReference type="PROSITE-ProRule" id="PRU00125"/>
    </source>
</evidence>
<feature type="compositionally biased region" description="Polar residues" evidence="18">
    <location>
        <begin position="1056"/>
        <end position="1066"/>
    </location>
</feature>
<dbReference type="SUPFAM" id="SSF47576">
    <property type="entry name" value="Calponin-homology domain, CH-domain"/>
    <property type="match status" value="1"/>
</dbReference>
<dbReference type="PRINTS" id="PR00420">
    <property type="entry name" value="RNGMNOXGNASE"/>
</dbReference>
<dbReference type="SMART" id="SM00132">
    <property type="entry name" value="LIM"/>
    <property type="match status" value="1"/>
</dbReference>
<evidence type="ECO:0000256" key="15">
    <source>
        <dbReference type="ARBA" id="ARBA00049522"/>
    </source>
</evidence>
<keyword evidence="13 16" id="KW-0440">LIM domain</keyword>
<keyword evidence="10" id="KW-0521">NADP</keyword>
<feature type="compositionally biased region" description="Polar residues" evidence="18">
    <location>
        <begin position="986"/>
        <end position="995"/>
    </location>
</feature>
<dbReference type="InterPro" id="IPR057494">
    <property type="entry name" value="Rossman_Mical"/>
</dbReference>
<feature type="region of interest" description="Disordered" evidence="18">
    <location>
        <begin position="664"/>
        <end position="694"/>
    </location>
</feature>
<comment type="similarity">
    <text evidence="3">Belongs to the Mical family.</text>
</comment>
<keyword evidence="11" id="KW-0560">Oxidoreductase</keyword>
<dbReference type="Proteomes" id="UP000887575">
    <property type="component" value="Unassembled WGS sequence"/>
</dbReference>
<dbReference type="InterPro" id="IPR001781">
    <property type="entry name" value="Znf_LIM"/>
</dbReference>
<keyword evidence="22" id="KW-1185">Reference proteome</keyword>
<feature type="compositionally biased region" description="Polar residues" evidence="18">
    <location>
        <begin position="906"/>
        <end position="923"/>
    </location>
</feature>
<evidence type="ECO:0000313" key="22">
    <source>
        <dbReference type="Proteomes" id="UP000887575"/>
    </source>
</evidence>
<dbReference type="Gene3D" id="1.10.418.10">
    <property type="entry name" value="Calponin-like domain"/>
    <property type="match status" value="1"/>
</dbReference>
<evidence type="ECO:0000256" key="3">
    <source>
        <dbReference type="ARBA" id="ARBA00008223"/>
    </source>
</evidence>
<keyword evidence="12" id="KW-0503">Monooxygenase</keyword>
<evidence type="ECO:0000256" key="7">
    <source>
        <dbReference type="ARBA" id="ARBA00022723"/>
    </source>
</evidence>
<dbReference type="PANTHER" id="PTHR23167">
    <property type="entry name" value="CALPONIN HOMOLOGY DOMAIN-CONTAINING PROTEIN DDB_G0272472-RELATED"/>
    <property type="match status" value="1"/>
</dbReference>
<evidence type="ECO:0000256" key="12">
    <source>
        <dbReference type="ARBA" id="ARBA00023033"/>
    </source>
</evidence>
<evidence type="ECO:0000259" key="20">
    <source>
        <dbReference type="PROSITE" id="PS50023"/>
    </source>
</evidence>
<evidence type="ECO:0000256" key="1">
    <source>
        <dbReference type="ARBA" id="ARBA00001974"/>
    </source>
</evidence>
<dbReference type="GO" id="GO:0003779">
    <property type="term" value="F:actin binding"/>
    <property type="evidence" value="ECO:0007669"/>
    <property type="project" value="UniProtKB-KW"/>
</dbReference>
<evidence type="ECO:0000256" key="4">
    <source>
        <dbReference type="ARBA" id="ARBA00012709"/>
    </source>
</evidence>
<dbReference type="SUPFAM" id="SSF51905">
    <property type="entry name" value="FAD/NAD(P)-binding domain"/>
    <property type="match status" value="1"/>
</dbReference>
<feature type="compositionally biased region" description="Basic and acidic residues" evidence="18">
    <location>
        <begin position="1006"/>
        <end position="1018"/>
    </location>
</feature>
<evidence type="ECO:0000256" key="10">
    <source>
        <dbReference type="ARBA" id="ARBA00022857"/>
    </source>
</evidence>
<feature type="domain" description="BMERB" evidence="21">
    <location>
        <begin position="1425"/>
        <end position="1552"/>
    </location>
</feature>
<dbReference type="PROSITE" id="PS50021">
    <property type="entry name" value="CH"/>
    <property type="match status" value="1"/>
</dbReference>
<dbReference type="FunFam" id="3.50.50.60:FF:000004">
    <property type="entry name" value="protein-methionine sulfoxide oxidase MICAL2 isoform X1"/>
    <property type="match status" value="1"/>
</dbReference>
<feature type="region of interest" description="Disordered" evidence="18">
    <location>
        <begin position="904"/>
        <end position="923"/>
    </location>
</feature>
<evidence type="ECO:0000256" key="8">
    <source>
        <dbReference type="ARBA" id="ARBA00022827"/>
    </source>
</evidence>
<sequence>MVSVDLYTLFDNFVTANNFKQILHTFYLICTQLDLDPTDSKRVYEELRKEINDWRAQKLWKLLDKKWTQTEYRSQKAANRLNVLIIGAGPCGLRTAIECALLGSRVVLIEQRDKFSRNNVLHLWEFVIHDLKSFGAKIFYPKFCTGSIEHISIRQMQCILLKVALCYGVQVYEGVTYKDLLTPQPRFDKNETYSGFRASLEPADHLLGDYEFDVLIGADGKRNTIKGFSRDEMRGKLAIGITANFVNRHTAAEERVPEISGVAYIFNQAFFKEMHATTGVDLENIVYYKDETHYFVMCAKKQSLLEQGVILKDCEDVNVLLSAENVNKEQLCRYAYSAAQFATNGKLPILDYATNHKSQPDIAMFDFTSLYSSKYSVRLIERNKRRLLLGIVGDSLHEPFWPTGSGCARGFLGVMDTAWLIKEYGMNEREPLQLIAERESIYRLLAQVTKDNLHKQLTKFTIDPKTRYVSLEITMRPEDVVEIVDSDAPRSIYHRQPHPRLDAHEHPERMKYAAWRFLTHALTPYKLKLYDMNTSWNDGMALAALVAKFRPECLDYFNVLSSSERPKDRLEMVFSRVREHLEIAEPCTPEQWPRLSEELKLDYIYALIGLIKSDMYRVRSILITPRSAASKRPKPMPTKFDTSKAKKSAVIENLHGQIKAFYERGKPTDQPTPPPLRRQLEHLPSIEEPTDDSRYLTKKPQVSALDPALVGRVEKFITGKREENKAKISVEEVEQVEIQRQEVREVVVDEGQQLANISGQEEKIPQLPEPDSQSPSLTLVTRRQDGSVVMRPVAPVQPKRQVHSMPDVDALYDSVNPRRQNTCQLCNEVVFLAERMQVESMYVHRGCFKCSFCSQPLRLGECGQDRELDKIENYRNKFFCKTHLRLPLREKIGRIEYTKKKALAKQASQDEGASSDSSKGNLSESPAQIINRFPLQALPSPILPIRVPACPPKTASSSNMLHYYGSDQRRLQDLVLPNAKRVLTSPVDSDQNGLLSTPERAAFDAQQERPKFIKKAVDIDSESEEEGTSGSNSSRERTGSSSCYYSSKEETDSSLRSRSNTQDVDLNQTFIDDEGNHDESLSDEEDNFAEEDLQELEKTVLEITEQNPSNKIEESIARSVLERINSRRRESIRHESIRHTATNFNQMGADTSTKVDQPGHRSESTLMRGSSVDLDRLREEARRRARMKSDEQLGILNTPLSRSKTRSPPPTLFGRDRAATTGQLDDSAQLPTMLNQVDLRRQAFSASRADTAPESDLMAPPLPARTPPKQTFYGFLSPNLQHRSTTTTALTESAEKIKEPIQSESSKENGLRARNSIWDQLRGQRNHSPIAPIEAFRGVPLASPSLVINSDHVPCAAVAPSPRPPATTIAKTTVFVPGIPPMPTAAGQSIASLSASSSVAADVPTLAPSDRNLRFIQKRGEKIRRQHEEDRLRTAQDLQRQLDESETRLEAIERRGRVVEANLNSDPTSVDLLSEWRSLVQEKQILTDREKDLQLKAKEVRLEHRYRELDALINQQNDLKRGNDDDDEKASLLREMLSIIDQRKELKRELDETNVTWRRRKVKQSDSTSHPSRATTHTAAVDYRQCNPVFLCI</sequence>
<keyword evidence="14" id="KW-0009">Actin-binding</keyword>
<dbReference type="GO" id="GO:0120501">
    <property type="term" value="F:F-actin monooxygenase activity"/>
    <property type="evidence" value="ECO:0007669"/>
    <property type="project" value="UniProtKB-EC"/>
</dbReference>
<feature type="region of interest" description="Disordered" evidence="18">
    <location>
        <begin position="758"/>
        <end position="777"/>
    </location>
</feature>
<organism evidence="22 23">
    <name type="scientific">Mesorhabditis belari</name>
    <dbReference type="NCBI Taxonomy" id="2138241"/>
    <lineage>
        <taxon>Eukaryota</taxon>
        <taxon>Metazoa</taxon>
        <taxon>Ecdysozoa</taxon>
        <taxon>Nematoda</taxon>
        <taxon>Chromadorea</taxon>
        <taxon>Rhabditida</taxon>
        <taxon>Rhabditina</taxon>
        <taxon>Rhabditomorpha</taxon>
        <taxon>Rhabditoidea</taxon>
        <taxon>Rhabditidae</taxon>
        <taxon>Mesorhabditinae</taxon>
        <taxon>Mesorhabditis</taxon>
    </lineage>
</organism>
<dbReference type="WBParaSite" id="MBELARI_LOCUS15095">
    <property type="protein sequence ID" value="MBELARI_LOCUS15095"/>
    <property type="gene ID" value="MBELARI_LOCUS15095"/>
</dbReference>
<evidence type="ECO:0000313" key="23">
    <source>
        <dbReference type="WBParaSite" id="MBELARI_LOCUS15095"/>
    </source>
</evidence>
<feature type="coiled-coil region" evidence="17">
    <location>
        <begin position="1435"/>
        <end position="1462"/>
    </location>
</feature>
<feature type="domain" description="LIM zinc-binding" evidence="20">
    <location>
        <begin position="821"/>
        <end position="890"/>
    </location>
</feature>
<dbReference type="InterPro" id="IPR050540">
    <property type="entry name" value="F-actin_Monoox_Mical"/>
</dbReference>
<dbReference type="Pfam" id="PF01494">
    <property type="entry name" value="FAD_binding_3"/>
    <property type="match status" value="1"/>
</dbReference>
<feature type="domain" description="Calponin-homology (CH)" evidence="19">
    <location>
        <begin position="508"/>
        <end position="612"/>
    </location>
</feature>
<dbReference type="Pfam" id="PF00307">
    <property type="entry name" value="CH"/>
    <property type="match status" value="1"/>
</dbReference>
<accession>A0AAF3J462</accession>
<evidence type="ECO:0000259" key="21">
    <source>
        <dbReference type="PROSITE" id="PS51848"/>
    </source>
</evidence>